<comment type="subcellular location">
    <subcellularLocation>
        <location evidence="1">Membrane</location>
        <topology evidence="1">Multi-pass membrane protein</topology>
    </subcellularLocation>
</comment>
<feature type="transmembrane region" description="Helical" evidence="5">
    <location>
        <begin position="131"/>
        <end position="151"/>
    </location>
</feature>
<evidence type="ECO:0000256" key="5">
    <source>
        <dbReference type="SAM" id="Phobius"/>
    </source>
</evidence>
<evidence type="ECO:0000256" key="2">
    <source>
        <dbReference type="ARBA" id="ARBA00022692"/>
    </source>
</evidence>
<dbReference type="InterPro" id="IPR050638">
    <property type="entry name" value="AA-Vitamin_Transporters"/>
</dbReference>
<feature type="transmembrane region" description="Helical" evidence="5">
    <location>
        <begin position="171"/>
        <end position="196"/>
    </location>
</feature>
<dbReference type="AlphaFoldDB" id="M0N1J7"/>
<dbReference type="Pfam" id="PF00892">
    <property type="entry name" value="EamA"/>
    <property type="match status" value="2"/>
</dbReference>
<feature type="domain" description="EamA" evidence="6">
    <location>
        <begin position="16"/>
        <end position="146"/>
    </location>
</feature>
<dbReference type="SUPFAM" id="SSF103481">
    <property type="entry name" value="Multidrug resistance efflux transporter EmrE"/>
    <property type="match status" value="2"/>
</dbReference>
<accession>M0N1J7</accession>
<name>M0N1J7_9EURY</name>
<evidence type="ECO:0000313" key="7">
    <source>
        <dbReference type="EMBL" id="EMA51842.1"/>
    </source>
</evidence>
<feature type="transmembrane region" description="Helical" evidence="5">
    <location>
        <begin position="208"/>
        <end position="228"/>
    </location>
</feature>
<sequence>MPDRPAVSMSTRQLAIAFVTLGTLWGSSFVAIDLGLPYFPPLEFAGLRFLIAGVVILAYAWLTTPRWRPRGRREWTLAGVAGAFLIGGHHSFLYLGQQYLSGAVAAIVVSLGPVLTALFAVAILDAHLSALDGLGFAFGLFGVLLVAQPGIAEGSSLPLAERIAALDPGALLAGDMTGIVLVFFAAASFALGGVLTRTIETTLPMRTVQAWAMLIGAALLMLTGGLRGESLAAIRWTPTAGISLIYLGLVSGAGAFLIYFTLLDRLGPAQVNLIGYLEPAAATVLSWLVLGQLIDTLTALGFAAIIAGFVCIQRRSLLNLFVRRSSPASD</sequence>
<dbReference type="PANTHER" id="PTHR32322">
    <property type="entry name" value="INNER MEMBRANE TRANSPORTER"/>
    <property type="match status" value="1"/>
</dbReference>
<feature type="transmembrane region" description="Helical" evidence="5">
    <location>
        <begin position="14"/>
        <end position="39"/>
    </location>
</feature>
<dbReference type="GO" id="GO:0016020">
    <property type="term" value="C:membrane"/>
    <property type="evidence" value="ECO:0007669"/>
    <property type="project" value="UniProtKB-SubCell"/>
</dbReference>
<reference evidence="7 8" key="1">
    <citation type="journal article" date="2014" name="PLoS Genet.">
        <title>Phylogenetically driven sequencing of extremely halophilic archaea reveals strategies for static and dynamic osmo-response.</title>
        <authorList>
            <person name="Becker E.A."/>
            <person name="Seitzer P.M."/>
            <person name="Tritt A."/>
            <person name="Larsen D."/>
            <person name="Krusor M."/>
            <person name="Yao A.I."/>
            <person name="Wu D."/>
            <person name="Madern D."/>
            <person name="Eisen J.A."/>
            <person name="Darling A.E."/>
            <person name="Facciotti M.T."/>
        </authorList>
    </citation>
    <scope>NUCLEOTIDE SEQUENCE [LARGE SCALE GENOMIC DNA]</scope>
    <source>
        <strain evidence="7 8">JCM 13552</strain>
    </source>
</reference>
<dbReference type="Proteomes" id="UP000011680">
    <property type="component" value="Unassembled WGS sequence"/>
</dbReference>
<dbReference type="InterPro" id="IPR037185">
    <property type="entry name" value="EmrE-like"/>
</dbReference>
<dbReference type="PANTHER" id="PTHR32322:SF2">
    <property type="entry name" value="EAMA DOMAIN-CONTAINING PROTEIN"/>
    <property type="match status" value="1"/>
</dbReference>
<proteinExistence type="predicted"/>
<keyword evidence="3 5" id="KW-1133">Transmembrane helix</keyword>
<dbReference type="eggNOG" id="arCOG00271">
    <property type="taxonomic scope" value="Archaea"/>
</dbReference>
<keyword evidence="2 5" id="KW-0812">Transmembrane</keyword>
<organism evidence="7 8">
    <name type="scientific">Halococcus thailandensis JCM 13552</name>
    <dbReference type="NCBI Taxonomy" id="1227457"/>
    <lineage>
        <taxon>Archaea</taxon>
        <taxon>Methanobacteriati</taxon>
        <taxon>Methanobacteriota</taxon>
        <taxon>Stenosarchaea group</taxon>
        <taxon>Halobacteria</taxon>
        <taxon>Halobacteriales</taxon>
        <taxon>Halococcaceae</taxon>
        <taxon>Halococcus</taxon>
    </lineage>
</organism>
<dbReference type="PATRIC" id="fig|1227457.3.peg.2651"/>
<evidence type="ECO:0000256" key="4">
    <source>
        <dbReference type="ARBA" id="ARBA00023136"/>
    </source>
</evidence>
<feature type="transmembrane region" description="Helical" evidence="5">
    <location>
        <begin position="99"/>
        <end position="124"/>
    </location>
</feature>
<evidence type="ECO:0000256" key="3">
    <source>
        <dbReference type="ARBA" id="ARBA00022989"/>
    </source>
</evidence>
<evidence type="ECO:0000259" key="6">
    <source>
        <dbReference type="Pfam" id="PF00892"/>
    </source>
</evidence>
<feature type="transmembrane region" description="Helical" evidence="5">
    <location>
        <begin position="45"/>
        <end position="63"/>
    </location>
</feature>
<dbReference type="InterPro" id="IPR000620">
    <property type="entry name" value="EamA_dom"/>
</dbReference>
<evidence type="ECO:0000256" key="1">
    <source>
        <dbReference type="ARBA" id="ARBA00004141"/>
    </source>
</evidence>
<protein>
    <submittedName>
        <fullName evidence="7">DMT (Drug/metabolite family transporter) superfamily permease</fullName>
    </submittedName>
</protein>
<feature type="domain" description="EamA" evidence="6">
    <location>
        <begin position="177"/>
        <end position="312"/>
    </location>
</feature>
<feature type="transmembrane region" description="Helical" evidence="5">
    <location>
        <begin position="75"/>
        <end position="93"/>
    </location>
</feature>
<keyword evidence="8" id="KW-1185">Reference proteome</keyword>
<comment type="caution">
    <text evidence="7">The sequence shown here is derived from an EMBL/GenBank/DDBJ whole genome shotgun (WGS) entry which is preliminary data.</text>
</comment>
<keyword evidence="4 5" id="KW-0472">Membrane</keyword>
<gene>
    <name evidence="7" type="ORF">C451_13851</name>
</gene>
<evidence type="ECO:0000313" key="8">
    <source>
        <dbReference type="Proteomes" id="UP000011680"/>
    </source>
</evidence>
<feature type="transmembrane region" description="Helical" evidence="5">
    <location>
        <begin position="240"/>
        <end position="261"/>
    </location>
</feature>
<dbReference type="EMBL" id="AOMF01000163">
    <property type="protein sequence ID" value="EMA51842.1"/>
    <property type="molecule type" value="Genomic_DNA"/>
</dbReference>